<dbReference type="Proteomes" id="UP001201273">
    <property type="component" value="Unassembled WGS sequence"/>
</dbReference>
<dbReference type="InterPro" id="IPR036779">
    <property type="entry name" value="LysM_dom_sf"/>
</dbReference>
<dbReference type="InterPro" id="IPR050708">
    <property type="entry name" value="T6SS_VgrG/RHS"/>
</dbReference>
<feature type="coiled-coil region" evidence="1">
    <location>
        <begin position="820"/>
        <end position="851"/>
    </location>
</feature>
<dbReference type="RefSeq" id="WP_233054793.1">
    <property type="nucleotide sequence ID" value="NZ_JAIMJA010000031.1"/>
</dbReference>
<keyword evidence="2" id="KW-0812">Transmembrane</keyword>
<protein>
    <submittedName>
        <fullName evidence="4">LysM peptidoglycan-binding domain-containing protein</fullName>
    </submittedName>
</protein>
<accession>A0ABS8WH45</accession>
<feature type="coiled-coil region" evidence="1">
    <location>
        <begin position="408"/>
        <end position="442"/>
    </location>
</feature>
<evidence type="ECO:0000259" key="3">
    <source>
        <dbReference type="PROSITE" id="PS51782"/>
    </source>
</evidence>
<dbReference type="SUPFAM" id="SSF57997">
    <property type="entry name" value="Tropomyosin"/>
    <property type="match status" value="1"/>
</dbReference>
<dbReference type="Gene3D" id="1.20.5.340">
    <property type="match status" value="1"/>
</dbReference>
<evidence type="ECO:0000313" key="4">
    <source>
        <dbReference type="EMBL" id="MCE2597048.1"/>
    </source>
</evidence>
<evidence type="ECO:0000256" key="2">
    <source>
        <dbReference type="SAM" id="Phobius"/>
    </source>
</evidence>
<dbReference type="CDD" id="cd00118">
    <property type="entry name" value="LysM"/>
    <property type="match status" value="1"/>
</dbReference>
<feature type="coiled-coil region" evidence="1">
    <location>
        <begin position="1746"/>
        <end position="1871"/>
    </location>
</feature>
<feature type="coiled-coil region" evidence="1">
    <location>
        <begin position="2255"/>
        <end position="2289"/>
    </location>
</feature>
<sequence>MSKALQEVQAGQTEQSLYESFVELAAALQGMGEANLELNEQLSELNEQQKRVDDLLVELADLEQRIGHSEGNSARLDTELGQTLVRLTSLQGTVNHEFERYNTLKNKVKSLDEQVKSYEIKLGLREPEAMRQASLFAMSSMSRTAAFGAPMMSAESNERALDSRFSDPLVEAALQDVAESRATLDTLNQTLTVQQHAVAAQVAVVAQYNQSQEAARVFRESRREAMASAAQALAQAANRVDSRTAEQHRLQQALNVVNSARQQAYDTLSAAQKSDQQAGVTKLQADAAYASALSAKADAATQLAQIESMLASAEGNHDMASAEIARAQAVIDAEEVVLSDLLARQAHALQEVERLTRLLTAAARTLSEGDQALNQAQAEQAQASDTAALTEASLTAATQAHDEAMASLKGAQERLVAATRSLEDAEATLLVATEAMAQATQTLAPYLEEQVSLRSIRDVAQAVFDHAFSAVAIAEQEHQGGLALIEEAQSNAEVALTEYEMAIAALEAGLAEGADAETIRYLTLARDTAINTRNTTAAQLEQALANEVQLQVTAERLVGPREEARGILMREQAALDAAIARANGAQQVFDTATEALKSADTALALAQSELRDATAVHATTESAEAAAANTLVQKRQADDAAQLALTDANANLVQITAELQHASQAHAALSAEFNDAYVAHDDVSEQRKVAELTLGNEGGRLSQAQAAQVSAAQDIERLTAMQAQAEQEQIDADSQYVQATSELNVARQLVTDVGAALAAAQLQVTETDTEQATATHALSMAQYAAADAHADHSMAQAGYDTVAAAYHQAEQAETLAAENLADANAELAELNVALQTTTDSLENQAQTLEKQEAVLVSSVSEYGGISGYEAWKAQQQENYEVQFGDPVIEVKLSEIRLLKAQLSELGDQIRLQQQQVSERETKLQTSIALHQQALAEKQSAQTVAADKQALLAQAQAEHLEEQQALADKSSVWQQAVDALAQVQQHQRDAVNIYQQQQQKHVAAQQAHQYAAQAHDEAATALSDADNALGQAQQILVQTQQALAQAQQNKQDNEVALVDATGRLQLAQKSVAALTQSVTEAELAYASAQRAADAAGVALSGAKQQLESTEAATKTATTALKQAQQGLTLADATLATATAALSESTYSQALAQLAFDETSAALAPYLAEIAKQQELRDEAQASFDAAKQAWLAAHDAYLAAVDVVTQIQLRVDDTGARLQAAQLALDEATTAGRPEAEVHELSLYRDAMEDAHNLATSKLDAALHERDILEQDMLRLSLPKAAAEEELAAADTRLAQAQQDAKPAQDIYDAAHVVLKEANQKLAQAQGVRDQASVAQMQAVSSRDTQQKVFNEAEAALLGAKEALEHASQEHLQKNELAAHTADTLNDVKAALMEQKQLQTRAEQDIATANDALTTVMQTLTDTQQLIQAQTITVATRQAQFATGQAHLKQVQTQLTQTQQDEFAAAQEEVAAQVALTQASSELSASSAQQEEALSLRDAQADVVAKTQQQLDQAQAASDDALAVLMQASTGAAHTGDAKVQAEQALVTISALLDATNAELASRVALLAEREDELKVAVAPYGGLSAYESWKAAQAEDNTAPVGDPKIELLMAKISASRTLLGELSNDIERQQAQLLEQEVFLKQTQKAYLAAGIERAGRADALTSANGALAHAADVLRDSQATLAEREQIKQAASLALNQATLAQEQAQDTLTQASEALVAAQTDVVQRRVAADSAGQTLVDISAALEVTQAALAQAQIDVAEAAQESDTEKAKLDEAQVRLDALNVQVDELTNALKNAQATLNDADARLTQAQQEDMQAAKGAVQQAQTLERATSAKTAADTQLVKVNNDLAQAQQRKATAETALAQAQQAFSITESALAPYLEELAPLQQANDETLASWQAAAQAVRDADIEYQAAIASTENARGQAAAAEMTLANAQEALDKAIAGGEAAKWHELTLARNAAMNTRNTTAAQLADQVVQLNQKGEVAQRLHAPEVQALAAYQEAQAELNGAVARAADTRAEFEWAQATLTAALDEQTQATEILSGTTQTQVQATEQAQQAYAQYGEAVTADHDARELLTVAETELAIASTLQQDAAKQEATLSDLLSQTQQAQHLAQVDVNRYTTHYEAAQSALSDAQTRTAQMIAQRDAQNTAKVDAGEQVNQAIQAHQHAEEILDGARTVKAQATSALATATQQRSNAAQMLTDASVALEAASSEVGMATERHSSALATQLNAESAMTLAQNAEARALLTRNQARESVSTLEARLDDASDRMADALNTLTQQETQLEALLAPYGGMVGYEAWKLVQAGVNGAQFGDPEIEAVLAEISVIKQVLSDLSGNIADQQLTLDEQKVFLAQKLQEHADATAAQQHAGKAHTDAQLVLGNAAKVQQQHETMQASSAAANAAALAARNEAQQHLVYTSEQQQQHQQALMQAQTLAAQLATDMAQADTALAQADTALAQADTRYHQLLQAVNEATSTIDHHDAQLSAAFVDLSVAADKLELLTAARDTAAQAQVDATDAQLQASTALALAQQQLADSDDAVMLAQQQLTQAQTSAAQAQTDLSETDATLAAALTARATAEAEHHSATDALAPHLEVIAVAVQERDARRVDYDHTDDAYMAVVIAHEQAIVDSDAAVAEVDAANLHLTEVEAALAAATDAGDHSAIFELTVARNEAITAQQQARSGVDGAMNRRDELAQEVIRLSAPRSAAQEALNIAQSEVDNATALAAFSQKRFDTAAMTLAQAQQALSSATTAQQRASEALDAALVLQSGAQQAQDDTRKVQASKQQTFEQAETDLTTADISLAQTTAHYNSFPARIAAAESDRDRALSNIAVAEQGLNQALAGLSAMLSPQPKMASMMASPMMMRMAAGPVEDAQQALNEARAALSLAQQARDDQATTVERQRIEQQSAAILHDKLAALQHSNDVEQAQIEVQLTQSTAALAEASQQLSEAESDYAQKTAQLVEAQLQLADAQVAKLLAESAVDNTRGAYLAAQEETSTIAAARDRAQQNVDALSLRLQDALTSHQAVNASLSPKQQQLESLLIPYRDFGGYLSSKGDDIVAHAIAKHAENDQVIAEKEALIATLVKTTNELAEDISGQQERMDKLAQQWLGHKRTHEEKLQHLNGLEGSKEDYVSQQSGFIKDKNDAQERIDTATKDKSTAAINESNARIALNDALSAAAQAKQGLPAAKLAQQQAESAKNAIDARLVQIDIDLGVRAQESLSARNDVRALRGNANFTNGFRLLMNAAHYVDAAKMLAAYTRLSHISPNLSEIQSAQQTVQNSLPDFQARIEMHDKEVKHMLMVQKFASEETSVPSQGEVDAEVNRRNNAISAKHHLELVIAQLNDVGGQSPIPDFDNSSLKSELQQLRTKFDDEYKQLGLVLDHMLDNRYQDEENPGLYTQSQIDAVISARNTAIALDPFMGASISTLENYQNVRGNSAELESEKARLLQDKKGSDQALIDANNALTVAEQAIKDANVAVTQLEQALAAAFTALEKANDALNNAQTTLENATTSLNTVAALIADVEDLLVVAHKDEANARVPIIEARGKLDIAEVELATSLKDLNASNGHLSSARQDLADAYQLRGEVAQQLNLAREYYRDARDKVGEGQKAVGDAAAKIAQDLRMNAVSYDTDYSYDARGQLTQTLSAAVTYSERSETGEMQTRYGRMETVNDYDNLGNVVSITTAKGTQVEDQKTFEYTVTGQQTRSTGLAGSRVVYNSRDEAVVNYNAEGGRRDRVYDQAGQLRFEVDELGYVTEYRYNRFGEQVALLRYEYAFDLARKANTALELDALEGFILRGGDVRELAYSYDKKGQRTATVQASFVDAKAERVTDNVRYNAFGEAVLSSRTYQSGINPDNLSYSKVTVLSNNIYDASGRLLVSRDAENYVTVYDYNAFGERVSKKESSQRYGGSWKNDEVRAWLAGDKAVRTESYAYDNRGNQTQITRHDVTYAVHTGNTVAHVTGDLVSSMYYDLAGRVYFTVTEEGNAQYASHSDNPNAVINEYDALGRLVTSWGKERDYLVSSASLHSPSARKIVQPDRLSSRVQTDYGYDAHGNQVFIQNEDRITYQYYDPQGRLTGRRDAAGHYTAVAVDAMNRVIEERQQVSVSGELGYHYERVVQYKYDATGRQTETWHYGDQGRVRKEKAIYTAFGEVESKLQNGVVQERFSYNGLGQVTGAVKQGVSYAYEYDSLGHVAKETVGGERSTVRDYDNLGRLLTEQGAVFNQHWNGNAIYQPKTSIEYDRWGNAKKQTVNGVETYFKYDSNNNVIKQTGPATTIYSANGTAINHYYQVSSFFYDASGNHIGTKMANGGLHRSFYDAAGQKLKDVSASGAVKHYYHDARGDLIGVIGADGRGEQMRYNGNGQLESRARINLAKGYSEVAQRYYYDQAGQRYREDLYGATGYTSLTRYDRFGQIVENKGQGVHQRFAYDINGNRTREAWLDTQGDEQGVKTATFDGYSRMQTQTLINGLVLNFEYNSYNQLKRQHGEGHETLYSYYANGLLKSQAVSGEQTEQLRYDINGREIGRSLVSSDGSKVLNTSSTYDAAGRLSSLTTSEARWGEHSAGKATIHYGYDEVGNRRRIESMRTAPDGSQNSEVHWYNYDVDNRMTVSKGQLVGGSIRGGNDGSRVISYDIMGRRQQEFAWFNTKRDELEQVLVKQQTTLGYDGNGHLNSTVVREYNDPQASYHFGDSFVVSSMSRENTLTGHAQRQVSKTINYEYDSNGRLLGNTASTDTDTTQFAYIDSQMVRQQVNKNGEDRFDISFNYHFSGQVSAQATHYLKERRTDTNATRYIGWENYQREQTVASSTGIGWGRSTTTYHYNAVGALQRTSSSQSENERHVMTDRHGQIALSVEGEQLTAQLSVGGNQLGNLTADKLDADLLDDSAAEVGTQPGAYTVRQGDTLQTVSQKVYGDSRYWYLIADANAMGPEGELTPGKSLIIPNQHTQSYNGAESFKPYNESDILGDINPSPTAPPPPSKSCNPIAMIVMAVVAVVVAIYAPVLVGPMMNSALGTGMAATAATGAVAGASASAASQLVGKAFGVVDDFSWKQVGLGALAGGVMSGLSEASWMKGLAKAADTTSQVGRGMINASVSYATRYAGSKALGMDMSFSWTNLAASVAGGGVSSGLLANMPSNEVSNAFSSIAGASASSVLRGESFGENIGGFVADAFGNAIGSKLANSGLDSVNEVAQGVNDYLWDMLNPVDDSSILLASIAPSSSGTRYVSSDGAGEVDAQGRRMNYLGPRNLVSESEGVGSHRAGDAAAVEEESKYAYMTTEEIEAENRRFFGQRAMDELNLEVNTSFIERTDVMLNSPFDGVCTEDNIWGLPEHQMREVDYLVRNPLASGNQEIFAKMTEQQRQTYEIARDKYNATLEGPQLQSRNYEYEALQYEQAKMQDAFLNPDVRESSFHYKASQSTSDGLLYATSGWGATRVVIPVAGAISKNMALVNAGLITNELYNLSQTIDGDKLNEFFESSNRLSFGIGVENKKLDVDFKLYAGVVGTNQVGYAYKPPSAKRSYQGLDSNVAFHHRWDNFNSLFSGDIPTFHAIGEINSSSIEHMFSVRGIRMEGKLNLGTRIDYSNNHRLSGAVNYKVSSKIELFGFKPYFTLEGRK</sequence>
<feature type="coiled-coil region" evidence="1">
    <location>
        <begin position="28"/>
        <end position="72"/>
    </location>
</feature>
<dbReference type="Gene3D" id="1.10.287.620">
    <property type="entry name" value="Helix Hairpins"/>
    <property type="match status" value="1"/>
</dbReference>
<keyword evidence="2" id="KW-0472">Membrane</keyword>
<dbReference type="PANTHER" id="PTHR32305">
    <property type="match status" value="1"/>
</dbReference>
<feature type="coiled-coil region" evidence="1">
    <location>
        <begin position="1279"/>
        <end position="1369"/>
    </location>
</feature>
<dbReference type="PROSITE" id="PS51782">
    <property type="entry name" value="LYSM"/>
    <property type="match status" value="1"/>
</dbReference>
<keyword evidence="1" id="KW-0175">Coiled coil</keyword>
<feature type="coiled-coil region" evidence="1">
    <location>
        <begin position="1028"/>
        <end position="1055"/>
    </location>
</feature>
<dbReference type="InterPro" id="IPR018392">
    <property type="entry name" value="LysM"/>
</dbReference>
<keyword evidence="2" id="KW-1133">Transmembrane helix</keyword>
<evidence type="ECO:0000256" key="1">
    <source>
        <dbReference type="SAM" id="Coils"/>
    </source>
</evidence>
<dbReference type="Gene3D" id="3.10.350.10">
    <property type="entry name" value="LysM domain"/>
    <property type="match status" value="1"/>
</dbReference>
<reference evidence="4 5" key="1">
    <citation type="journal article" date="2022" name="Environ. Microbiol. Rep.">
        <title>Eco-phylogenetic analyses reveal divergent evolution of vitamin B12 metabolism in the marine bacterial family 'Psychromonadaceae'.</title>
        <authorList>
            <person name="Jin X."/>
            <person name="Yang Y."/>
            <person name="Cao H."/>
            <person name="Gao B."/>
            <person name="Zhao Z."/>
        </authorList>
    </citation>
    <scope>NUCLEOTIDE SEQUENCE [LARGE SCALE GENOMIC DNA]</scope>
    <source>
        <strain evidence="4 5">MKS20</strain>
    </source>
</reference>
<dbReference type="Gene3D" id="2.180.10.10">
    <property type="entry name" value="RHS repeat-associated core"/>
    <property type="match status" value="3"/>
</dbReference>
<feature type="domain" description="LysM" evidence="3">
    <location>
        <begin position="4905"/>
        <end position="4952"/>
    </location>
</feature>
<dbReference type="EMBL" id="JAIMJA010000031">
    <property type="protein sequence ID" value="MCE2597048.1"/>
    <property type="molecule type" value="Genomic_DNA"/>
</dbReference>
<feature type="coiled-coil region" evidence="1">
    <location>
        <begin position="3442"/>
        <end position="3525"/>
    </location>
</feature>
<feature type="coiled-coil region" evidence="1">
    <location>
        <begin position="2943"/>
        <end position="2989"/>
    </location>
</feature>
<comment type="caution">
    <text evidence="4">The sequence shown here is derived from an EMBL/GenBank/DDBJ whole genome shotgun (WGS) entry which is preliminary data.</text>
</comment>
<proteinExistence type="predicted"/>
<gene>
    <name evidence="4" type="ORF">K6Y31_19930</name>
</gene>
<dbReference type="PANTHER" id="PTHR32305:SF15">
    <property type="entry name" value="PROTEIN RHSA-RELATED"/>
    <property type="match status" value="1"/>
</dbReference>
<organism evidence="4 5">
    <name type="scientific">Motilimonas cestriensis</name>
    <dbReference type="NCBI Taxonomy" id="2742685"/>
    <lineage>
        <taxon>Bacteria</taxon>
        <taxon>Pseudomonadati</taxon>
        <taxon>Pseudomonadota</taxon>
        <taxon>Gammaproteobacteria</taxon>
        <taxon>Alteromonadales</taxon>
        <taxon>Alteromonadales genera incertae sedis</taxon>
        <taxon>Motilimonas</taxon>
    </lineage>
</organism>
<evidence type="ECO:0000313" key="5">
    <source>
        <dbReference type="Proteomes" id="UP001201273"/>
    </source>
</evidence>
<feature type="coiled-coil region" evidence="1">
    <location>
        <begin position="895"/>
        <end position="957"/>
    </location>
</feature>
<keyword evidence="5" id="KW-1185">Reference proteome</keyword>
<name>A0ABS8WH45_9GAMM</name>
<feature type="transmembrane region" description="Helical" evidence="2">
    <location>
        <begin position="4995"/>
        <end position="5015"/>
    </location>
</feature>